<evidence type="ECO:0000313" key="2">
    <source>
        <dbReference type="Proteomes" id="UP000828251"/>
    </source>
</evidence>
<proteinExistence type="predicted"/>
<dbReference type="AlphaFoldDB" id="A0A9D3WKQ9"/>
<reference evidence="1 2" key="1">
    <citation type="journal article" date="2021" name="Plant Biotechnol. J.">
        <title>Multi-omics assisted identification of the key and species-specific regulatory components of drought-tolerant mechanisms in Gossypium stocksii.</title>
        <authorList>
            <person name="Yu D."/>
            <person name="Ke L."/>
            <person name="Zhang D."/>
            <person name="Wu Y."/>
            <person name="Sun Y."/>
            <person name="Mei J."/>
            <person name="Sun J."/>
            <person name="Sun Y."/>
        </authorList>
    </citation>
    <scope>NUCLEOTIDE SEQUENCE [LARGE SCALE GENOMIC DNA]</scope>
    <source>
        <strain evidence="2">cv. E1</strain>
        <tissue evidence="1">Leaf</tissue>
    </source>
</reference>
<keyword evidence="2" id="KW-1185">Reference proteome</keyword>
<protein>
    <recommendedName>
        <fullName evidence="3">Reverse transcriptase</fullName>
    </recommendedName>
</protein>
<dbReference type="OrthoDB" id="1166703at2759"/>
<sequence>MNTIKCLKHEDGRKTRDNVEIEVIARRFFKNLFSTSGVSDMEHILLRVERCISNDANIMLTGKYIEDEVYAVVKGMGPTKVPGVDGFPTLSFKRCWHIVGSDINSYCLGVLNEEVIGRGAQILKVILKEYKSCLVQCVNFKKSTAFNSSNTSEEDRVLISCLLGVRYLNDPERYLGLPNMMGRRKKASFQTLKDRLKRRINGWSRRFLLQGGKEVFIKSVLQAISTYSMYYFLSPKNLCGELDSIMARFGSKKGM</sequence>
<gene>
    <name evidence="1" type="ORF">J1N35_001554</name>
</gene>
<name>A0A9D3WKQ9_9ROSI</name>
<dbReference type="Proteomes" id="UP000828251">
    <property type="component" value="Unassembled WGS sequence"/>
</dbReference>
<organism evidence="1 2">
    <name type="scientific">Gossypium stocksii</name>
    <dbReference type="NCBI Taxonomy" id="47602"/>
    <lineage>
        <taxon>Eukaryota</taxon>
        <taxon>Viridiplantae</taxon>
        <taxon>Streptophyta</taxon>
        <taxon>Embryophyta</taxon>
        <taxon>Tracheophyta</taxon>
        <taxon>Spermatophyta</taxon>
        <taxon>Magnoliopsida</taxon>
        <taxon>eudicotyledons</taxon>
        <taxon>Gunneridae</taxon>
        <taxon>Pentapetalae</taxon>
        <taxon>rosids</taxon>
        <taxon>malvids</taxon>
        <taxon>Malvales</taxon>
        <taxon>Malvaceae</taxon>
        <taxon>Malvoideae</taxon>
        <taxon>Gossypium</taxon>
    </lineage>
</organism>
<dbReference type="PANTHER" id="PTHR33116:SF86">
    <property type="entry name" value="REVERSE TRANSCRIPTASE DOMAIN-CONTAINING PROTEIN"/>
    <property type="match status" value="1"/>
</dbReference>
<dbReference type="PANTHER" id="PTHR33116">
    <property type="entry name" value="REVERSE TRANSCRIPTASE ZINC-BINDING DOMAIN-CONTAINING PROTEIN-RELATED-RELATED"/>
    <property type="match status" value="1"/>
</dbReference>
<evidence type="ECO:0008006" key="3">
    <source>
        <dbReference type="Google" id="ProtNLM"/>
    </source>
</evidence>
<accession>A0A9D3WKQ9</accession>
<evidence type="ECO:0000313" key="1">
    <source>
        <dbReference type="EMBL" id="KAH1130176.1"/>
    </source>
</evidence>
<comment type="caution">
    <text evidence="1">The sequence shown here is derived from an EMBL/GenBank/DDBJ whole genome shotgun (WGS) entry which is preliminary data.</text>
</comment>
<dbReference type="EMBL" id="JAIQCV010000001">
    <property type="protein sequence ID" value="KAH1130176.1"/>
    <property type="molecule type" value="Genomic_DNA"/>
</dbReference>